<dbReference type="AlphaFoldDB" id="A0A7J5TRR3"/>
<reference evidence="9 10" key="1">
    <citation type="submission" date="2019-10" db="EMBL/GenBank/DDBJ databases">
        <title>Rudanella paleaurantiibacter sp. nov., isolated from sludge.</title>
        <authorList>
            <person name="Xu S.Q."/>
        </authorList>
    </citation>
    <scope>NUCLEOTIDE SEQUENCE [LARGE SCALE GENOMIC DNA]</scope>
    <source>
        <strain evidence="9 10">HX-22-17</strain>
    </source>
</reference>
<dbReference type="GO" id="GO:0005886">
    <property type="term" value="C:plasma membrane"/>
    <property type="evidence" value="ECO:0007669"/>
    <property type="project" value="UniProtKB-SubCell"/>
</dbReference>
<feature type="domain" description="TraD/TraG TraM recognition site" evidence="8">
    <location>
        <begin position="406"/>
        <end position="523"/>
    </location>
</feature>
<comment type="subcellular location">
    <subcellularLocation>
        <location evidence="1">Cell membrane</location>
        <topology evidence="1">Multi-pass membrane protein</topology>
    </subcellularLocation>
</comment>
<dbReference type="PANTHER" id="PTHR37937">
    <property type="entry name" value="CONJUGATIVE TRANSFER: DNA TRANSPORT"/>
    <property type="match status" value="1"/>
</dbReference>
<evidence type="ECO:0000259" key="8">
    <source>
        <dbReference type="Pfam" id="PF12696"/>
    </source>
</evidence>
<evidence type="ECO:0000256" key="4">
    <source>
        <dbReference type="ARBA" id="ARBA00022989"/>
    </source>
</evidence>
<evidence type="ECO:0000256" key="5">
    <source>
        <dbReference type="ARBA" id="ARBA00023136"/>
    </source>
</evidence>
<keyword evidence="9" id="KW-0238">DNA-binding</keyword>
<evidence type="ECO:0000256" key="2">
    <source>
        <dbReference type="ARBA" id="ARBA00022475"/>
    </source>
</evidence>
<organism evidence="9 10">
    <name type="scientific">Rudanella paleaurantiibacter</name>
    <dbReference type="NCBI Taxonomy" id="2614655"/>
    <lineage>
        <taxon>Bacteria</taxon>
        <taxon>Pseudomonadati</taxon>
        <taxon>Bacteroidota</taxon>
        <taxon>Cytophagia</taxon>
        <taxon>Cytophagales</taxon>
        <taxon>Cytophagaceae</taxon>
        <taxon>Rudanella</taxon>
    </lineage>
</organism>
<protein>
    <submittedName>
        <fullName evidence="9">Type IV secretion system DNA-binding domain-containing protein</fullName>
    </submittedName>
</protein>
<evidence type="ECO:0000256" key="1">
    <source>
        <dbReference type="ARBA" id="ARBA00004651"/>
    </source>
</evidence>
<feature type="transmembrane region" description="Helical" evidence="7">
    <location>
        <begin position="103"/>
        <end position="120"/>
    </location>
</feature>
<accession>A0A7J5TRR3</accession>
<keyword evidence="4 7" id="KW-1133">Transmembrane helix</keyword>
<feature type="region of interest" description="Disordered" evidence="6">
    <location>
        <begin position="488"/>
        <end position="510"/>
    </location>
</feature>
<evidence type="ECO:0000256" key="7">
    <source>
        <dbReference type="SAM" id="Phobius"/>
    </source>
</evidence>
<feature type="compositionally biased region" description="Low complexity" evidence="6">
    <location>
        <begin position="618"/>
        <end position="631"/>
    </location>
</feature>
<dbReference type="InterPro" id="IPR027417">
    <property type="entry name" value="P-loop_NTPase"/>
</dbReference>
<evidence type="ECO:0000256" key="6">
    <source>
        <dbReference type="SAM" id="MobiDB-lite"/>
    </source>
</evidence>
<dbReference type="EMBL" id="WELI01000025">
    <property type="protein sequence ID" value="KAB7725306.1"/>
    <property type="molecule type" value="Genomic_DNA"/>
</dbReference>
<dbReference type="InterPro" id="IPR032689">
    <property type="entry name" value="TraG-D_C"/>
</dbReference>
<gene>
    <name evidence="9" type="ORF">F5984_26285</name>
</gene>
<dbReference type="CDD" id="cd01127">
    <property type="entry name" value="TrwB_TraG_TraD_VirD4"/>
    <property type="match status" value="1"/>
</dbReference>
<dbReference type="Gene3D" id="3.40.50.300">
    <property type="entry name" value="P-loop containing nucleotide triphosphate hydrolases"/>
    <property type="match status" value="1"/>
</dbReference>
<name>A0A7J5TRR3_9BACT</name>
<feature type="region of interest" description="Disordered" evidence="6">
    <location>
        <begin position="580"/>
        <end position="644"/>
    </location>
</feature>
<evidence type="ECO:0000313" key="9">
    <source>
        <dbReference type="EMBL" id="KAB7725306.1"/>
    </source>
</evidence>
<dbReference type="Proteomes" id="UP000488299">
    <property type="component" value="Unassembled WGS sequence"/>
</dbReference>
<feature type="transmembrane region" description="Helical" evidence="7">
    <location>
        <begin position="9"/>
        <end position="30"/>
    </location>
</feature>
<dbReference type="SUPFAM" id="SSF52540">
    <property type="entry name" value="P-loop containing nucleoside triphosphate hydrolases"/>
    <property type="match status" value="1"/>
</dbReference>
<keyword evidence="10" id="KW-1185">Reference proteome</keyword>
<dbReference type="PANTHER" id="PTHR37937:SF1">
    <property type="entry name" value="CONJUGATIVE TRANSFER: DNA TRANSPORT"/>
    <property type="match status" value="1"/>
</dbReference>
<feature type="transmembrane region" description="Helical" evidence="7">
    <location>
        <begin position="36"/>
        <end position="58"/>
    </location>
</feature>
<proteinExistence type="predicted"/>
<dbReference type="RefSeq" id="WP_152127366.1">
    <property type="nucleotide sequence ID" value="NZ_WELI01000025.1"/>
</dbReference>
<evidence type="ECO:0000313" key="10">
    <source>
        <dbReference type="Proteomes" id="UP000488299"/>
    </source>
</evidence>
<sequence>MKDDKTRGYVIIGAIGLLWFTLATTTPATWHGGHLFILTLAASLLTPYALGLLGTLGLDRITRFALDAIRYGEEQHFNSFVLWNKIWVRSLPWWLAFFLVKRYTGWGSLVFIGYAGWALYRHYRQSRPQTVSIDPQQGGFVFQTGDGPLWVANPYRGTFINGGPGSGKSKSLVEPIIQQAGAQGLTGLVYDFKFPTLAQDVAGSYADTDVTPYYVNFTDVSRSHRINPVAPRLLQNVSQAREAALTVLSNLDVKAAQQRSFWIQSAEVLLTGSIWYLRNNHPQYCTLPHAVSLLLESDPRQLIEVLRQDDEVRPIIASVSSGAGSENQLAGVFSTVQNYLSALVSPAIYWVLSGDDVPFDLNSPEKPAILTVGNDPTLTATFSPLISLIVSTAIKRMNKPGQRPSVVILDEAPTLFIPNFQQLPATGRSNQIATVYAVQDISQMVGAFGRETSEMILGSLSNQFFGRSTTPEVAERVSRMFGRYDREYTGRSVSQSDSGTSYSQSRNVQQRDRLEAQAVMRFEQGEFAGILAEGSHAEFRRYFVAPHSQAQPLKSFQQASEADTRQQFSRIKDQVNGILASSQAQEAPADAPRSGEQAERRTSTAQTGRPTAAPSVKPAPAQEPPRATQPTTAPPEPEDWQNFM</sequence>
<evidence type="ECO:0000256" key="3">
    <source>
        <dbReference type="ARBA" id="ARBA00022692"/>
    </source>
</evidence>
<comment type="caution">
    <text evidence="9">The sequence shown here is derived from an EMBL/GenBank/DDBJ whole genome shotgun (WGS) entry which is preliminary data.</text>
</comment>
<dbReference type="Pfam" id="PF12696">
    <property type="entry name" value="TraG-D_C"/>
    <property type="match status" value="1"/>
</dbReference>
<keyword evidence="5 7" id="KW-0472">Membrane</keyword>
<keyword evidence="2" id="KW-1003">Cell membrane</keyword>
<feature type="compositionally biased region" description="Low complexity" evidence="6">
    <location>
        <begin position="492"/>
        <end position="505"/>
    </location>
</feature>
<dbReference type="GO" id="GO:0003677">
    <property type="term" value="F:DNA binding"/>
    <property type="evidence" value="ECO:0007669"/>
    <property type="project" value="UniProtKB-KW"/>
</dbReference>
<dbReference type="InterPro" id="IPR051539">
    <property type="entry name" value="T4SS-coupling_protein"/>
</dbReference>
<keyword evidence="3 7" id="KW-0812">Transmembrane</keyword>